<feature type="domain" description="Vitellogenin" evidence="4">
    <location>
        <begin position="1"/>
        <end position="532"/>
    </location>
</feature>
<dbReference type="InterPro" id="IPR011030">
    <property type="entry name" value="Lipovitellin_superhlx_dom"/>
</dbReference>
<evidence type="ECO:0000259" key="5">
    <source>
        <dbReference type="PROSITE" id="PS51233"/>
    </source>
</evidence>
<dbReference type="GO" id="GO:0005319">
    <property type="term" value="F:lipid transporter activity"/>
    <property type="evidence" value="ECO:0007669"/>
    <property type="project" value="InterPro"/>
</dbReference>
<dbReference type="PANTHER" id="PTHR37860:SF2">
    <property type="entry name" value="VITELLOGENIN DOMAIN-CONTAINING PROTEIN"/>
    <property type="match status" value="1"/>
</dbReference>
<evidence type="ECO:0000256" key="3">
    <source>
        <dbReference type="PROSITE-ProRule" id="PRU00557"/>
    </source>
</evidence>
<reference evidence="6" key="1">
    <citation type="submission" date="2020-07" db="EMBL/GenBank/DDBJ databases">
        <title>Clarias magur genome sequencing, assembly and annotation.</title>
        <authorList>
            <person name="Kushwaha B."/>
            <person name="Kumar R."/>
            <person name="Das P."/>
            <person name="Joshi C.G."/>
            <person name="Kumar D."/>
            <person name="Nagpure N.S."/>
            <person name="Pandey M."/>
            <person name="Agarwal S."/>
            <person name="Srivastava S."/>
            <person name="Singh M."/>
            <person name="Sahoo L."/>
            <person name="Jayasankar P."/>
            <person name="Meher P.K."/>
            <person name="Koringa P.G."/>
            <person name="Iquebal M.A."/>
            <person name="Das S.P."/>
            <person name="Bit A."/>
            <person name="Patnaik S."/>
            <person name="Patel N."/>
            <person name="Shah T.M."/>
            <person name="Hinsu A."/>
            <person name="Jena J.K."/>
        </authorList>
    </citation>
    <scope>NUCLEOTIDE SEQUENCE</scope>
    <source>
        <strain evidence="6">CIFAMagur01</strain>
        <tissue evidence="6">Testis</tissue>
    </source>
</reference>
<comment type="caution">
    <text evidence="3">Lacks conserved residue(s) required for the propagation of feature annotation.</text>
</comment>
<dbReference type="InterPro" id="IPR015255">
    <property type="entry name" value="Vitellinogen_open_b-sht"/>
</dbReference>
<gene>
    <name evidence="6" type="ORF">DAT39_012009</name>
</gene>
<evidence type="ECO:0000256" key="1">
    <source>
        <dbReference type="ARBA" id="ARBA00022729"/>
    </source>
</evidence>
<keyword evidence="2" id="KW-0325">Glycoprotein</keyword>
<evidence type="ECO:0000259" key="4">
    <source>
        <dbReference type="PROSITE" id="PS51211"/>
    </source>
</evidence>
<feature type="domain" description="VWFD" evidence="5">
    <location>
        <begin position="2669"/>
        <end position="2834"/>
    </location>
</feature>
<organism evidence="6 7">
    <name type="scientific">Clarias magur</name>
    <name type="common">Asian catfish</name>
    <name type="synonym">Macropteronotus magur</name>
    <dbReference type="NCBI Taxonomy" id="1594786"/>
    <lineage>
        <taxon>Eukaryota</taxon>
        <taxon>Metazoa</taxon>
        <taxon>Chordata</taxon>
        <taxon>Craniata</taxon>
        <taxon>Vertebrata</taxon>
        <taxon>Euteleostomi</taxon>
        <taxon>Actinopterygii</taxon>
        <taxon>Neopterygii</taxon>
        <taxon>Teleostei</taxon>
        <taxon>Ostariophysi</taxon>
        <taxon>Siluriformes</taxon>
        <taxon>Clariidae</taxon>
        <taxon>Clarias</taxon>
    </lineage>
</organism>
<dbReference type="SUPFAM" id="SSF56968">
    <property type="entry name" value="Lipovitellin-phosvitin complex, beta-sheet shell regions"/>
    <property type="match status" value="2"/>
</dbReference>
<dbReference type="PANTHER" id="PTHR37860">
    <property type="entry name" value="AGAP008810-PA"/>
    <property type="match status" value="1"/>
</dbReference>
<dbReference type="Gene3D" id="2.30.230.10">
    <property type="entry name" value="Lipovitellin, beta-sheet shell regions, chain A"/>
    <property type="match status" value="1"/>
</dbReference>
<keyword evidence="7" id="KW-1185">Reference proteome</keyword>
<dbReference type="SMART" id="SM00216">
    <property type="entry name" value="VWD"/>
    <property type="match status" value="1"/>
</dbReference>
<dbReference type="InterPro" id="IPR015819">
    <property type="entry name" value="Lipid_transp_b-sht_shell"/>
</dbReference>
<dbReference type="SMART" id="SM01169">
    <property type="entry name" value="DUF1943"/>
    <property type="match status" value="1"/>
</dbReference>
<proteinExistence type="predicted"/>
<dbReference type="SMART" id="SM00638">
    <property type="entry name" value="LPD_N"/>
    <property type="match status" value="1"/>
</dbReference>
<dbReference type="PROSITE" id="PS51233">
    <property type="entry name" value="VWFD"/>
    <property type="match status" value="1"/>
</dbReference>
<dbReference type="Pfam" id="PF21013">
    <property type="entry name" value="LOC400499"/>
    <property type="match status" value="1"/>
</dbReference>
<dbReference type="Proteomes" id="UP000727407">
    <property type="component" value="Unassembled WGS sequence"/>
</dbReference>
<sequence>EALEKKPLRFLLQRGKVTALCAQGSEQVWALNIKRAILSMLQTSRSGRVKELVKETDIHGTCISSYELKGTSLLKTRHLRQCLQDRVNDFWWNSVALKEDRTVNASLTCTQLYGTTMMDKVNCTETVVLVPLSGSLDMAQTSTISALTLLRTLDGIQVDSGLNDEGYFTGLEFDMEAVRPSQGGSRSAQELSSTVRRLCAHSADQQQQSDLFLSLVLQLRTLTFQQLNDVWQEVSVKCLDDWQPLLEALPACGSEACIQFTTNLILNQEIGRDHIISFLSTVPFASHATPSVISNITSLLKFPPIRPKTLLAASSLTRRLCQRDRTPCNHIPEVQQFVQVLKEDLGSSYGGQEPLSVTKLLHVLKAVENMGLPEFIPQLKICIHNYSAPLELRLAAVQAFRHMPCHRKKLVLAWAYQQPEEDVEIRIAAYQQLMYCPDQEVFSIIKDTLSNERSTQVGSFVWSHLFNIQKTEDPLKKDLMELLPHDIISKDFEAEPWKYSSHMDYTMDAGAAIVNIEGALVFSPVSFLPRSAMSNLTAYILGRSFNILQVSFRMENAEPFLWSMFEGQLAATNKNPTEQTVSTLHRKKERKRNEGRWFSQQENANQNEDCKSNILSVLKAKLTGKRKSHNEFQCWINVKMFGNDLTFITCEELLGKLKELSLSIAGFTVKLLKGQEVKVNHRAVVLAEELVLPSLSGLPIKLNINMSSFYSLWVKGSANFKDWSQFSLSGYVKPKTFVAISIRMGVDGAFGRVGMEWFTQFKTSTSLDGGIYVHNGQSLKMVLNTPDDVLDILSFSFRMYRISGESREELTPRNLKEKTTCSPKTWSKMLGWQLCTDVTYPVLLMGKGFPPPGPMIFSLRLQKLDRVLQKYLLEAAYAFVHQQNSWIPREANLLIFLGTPQSTIPRDISLDFSLSRQRIILKIVHPLKTILIQGQFDELNGQRSGRAEILIDDKYHYYLKGLIETLGLPLEKKTQCQLEAKFAADGHPVILSVNVTHGLSRKISVSAKLRNVFIKDASFSVQVERRQDEGKRQYSMDAGLRLPYLLSTRIIGLLEHKGLNWTSGFRIRYGVKEDSEHMKECHMAQNLKHEIKPVDKHYGVTVEHELQCSHITFINHRIQIQHERSPGHIHSSLDLSYGNHWNQGSNKQRVILSQSIRNQSGQGITSYGVEFSLRIPDKGLNCRSQFLYSNQKRRQSEMSTHLKVNYNDQIPLVAGIHWKDMSAKASLRKYEGSINMDTPWLYVYMTHKLSQLQHGTTQFSSEITTRKLVTIRNLMLDGLYKERGRDREGHLYLLTPTLTYLKAGGYIIAGKRRVNTSCFISTAWMPTLRGEISLGNGKELKTLDMSTSYGKQNFNISASLNVVDKKLKKKFLMMTMTLTDLNNSYVELAIGGRVEELRKDLNLYQKRWILHFRQPFTFLPQSLHLQKTFTIDLDNGIYTLESKLLLSENRKAIHLLTFGFPPQQFQPYVCSSLINSFNLENIPQDLEICISIHKNQTMQVLQGRMLIAKKEKVLVLGQIQLYGVGSSQQSAAIKVNLTQLLQMEIPSLVTFDGDVMRSYRTSKEFKYVAKGSVVIDAKDYNAYFILEKTPAGNLSSSVYLLSDGKTNAMLDISLAHAIRKSVQAINFNLSFQQDLFPPVISDLHLHLRADSSSDRFFVLCALRKSDQIIQAQLNAALAQNPGLWLSFLGDLNVSLSGVSVLPRVSSVAGLLDQAADLTEGHVTLTVDQAVYRVEMKQENFKEEVNGSESVWICVLAQEQSFCLNISRNSTRHGQNSLHAQLIHSFPWFLSAGLPFTSSAALDVKRNDSGLSAELALQAGTQDLKLTFQKNLQNSTEMTGGLLVSCMGGIGPDHLLRSYCYSEALEQSLRMEIHANISDSIHNLPENQGAFLLLLKILGHHLTSSTGLVLNVHHNISSLQPYVPFQFDGKSQLNRTSSSIKAAAEFLIDDHVMRLKAQASQTKLGFKQVFELSHSLPQLLSVPRSLLIKTGHALQNGSLVFTHHTQWMDENSSRPTALDLNSRQTDESQGWELEVRLENETQSKRGHVIINWDLTGVQEEIQVTASWNAVDEQTEAMLELRQPFSSTLSNLHLHVLSQDNAQGRGRNNQVHLSWDRGTPVNVSVTFINGSREDVSMTQACVFMSPGQVRSVLPLVEAHGCVSMAQEGKCSYSQSAELKWGDKRITQSMKYQKTDTGMHTVQMETSAQNIMPGPCSSHTLLAQIHSNLKDVLEHQGLLGLCPPQPALSWSGSHRVNSGKDLLFSRTSVSLSGQAQHAAFVLGLRNTSSAQRSHYSLLTEWKMGNWSAELGGSVHAASRNSVLQVQAKLDRSEQIWLQTTLGKRCFQAAAGYDGDSSDDLRMTLCLEGSHGLTFKTQRGGSGIENETLAMISVGSADRGLVLRAKGCETCLAATEARVQQLGTHVKKKLLQRVQRIHHLLLEFRRQARGNEPMQELSHAILHVTRRAENLLLQQMLTPWDLWMSGSVRQMLTHSLLRTLQMVQHMSQLVQQELKKPLTTLAGAYHDVTGERLDKTWHGLLNLWSRDLEQMLPAVLHNHHLRTPSVTALRTAITALDMVFQHTAQWAESRLAMMLVGFRRQLAFMYKFSERDGEVTMSLPLPSYPWTKRSMVGLAEVVVEEFLMKPVLSLNSASITAELYRLKRKLMDSPFNHQAFLVADGYAVSFDGQVLKIPHSCDLVLASDVTENTFAIILKSDRTEKQRSLKVQLQNTTVMVRPKEQLEVDCRSVQTPFINPDVTVTRELNVLTVSNRRGLLLSCAFSLSVCSLTLDGWLHGTSRGLLGTNDNEVGNDYLLPNGSQALSGDKFIQGWNLGSNCVSVESEFCMNQIAANLSCSLFFSSTMSPLSSCFRV</sequence>
<dbReference type="OrthoDB" id="6484170at2759"/>
<dbReference type="Pfam" id="PF09172">
    <property type="entry name" value="Vit_open_b-sht"/>
    <property type="match status" value="1"/>
</dbReference>
<protein>
    <recommendedName>
        <fullName evidence="8">Vitellogenin domain-containing protein</fullName>
    </recommendedName>
</protein>
<comment type="caution">
    <text evidence="6">The sequence shown here is derived from an EMBL/GenBank/DDBJ whole genome shotgun (WGS) entry which is preliminary data.</text>
</comment>
<evidence type="ECO:0000313" key="7">
    <source>
        <dbReference type="Proteomes" id="UP000727407"/>
    </source>
</evidence>
<dbReference type="SUPFAM" id="SSF48431">
    <property type="entry name" value="Lipovitellin-phosvitin complex, superhelical domain"/>
    <property type="match status" value="1"/>
</dbReference>
<dbReference type="InterPro" id="IPR048484">
    <property type="entry name" value="LOC400499-like"/>
</dbReference>
<dbReference type="InterPro" id="IPR015817">
    <property type="entry name" value="Vitellinogen_open_b-sht_sub1"/>
</dbReference>
<dbReference type="InterPro" id="IPR001747">
    <property type="entry name" value="Vitellogenin_N"/>
</dbReference>
<name>A0A8J4UHV5_CLAMG</name>
<feature type="non-terminal residue" evidence="6">
    <location>
        <position position="2868"/>
    </location>
</feature>
<evidence type="ECO:0000313" key="6">
    <source>
        <dbReference type="EMBL" id="KAF5898272.1"/>
    </source>
</evidence>
<dbReference type="Gene3D" id="2.20.80.10">
    <property type="entry name" value="Lipovitellin-phosvitin complex, chain A, domain 4"/>
    <property type="match status" value="1"/>
</dbReference>
<feature type="non-terminal residue" evidence="6">
    <location>
        <position position="1"/>
    </location>
</feature>
<dbReference type="Gene3D" id="2.20.50.20">
    <property type="entry name" value="Lipovitellin. Chain A, domain 3"/>
    <property type="match status" value="1"/>
</dbReference>
<evidence type="ECO:0000256" key="2">
    <source>
        <dbReference type="ARBA" id="ARBA00023180"/>
    </source>
</evidence>
<dbReference type="Gene3D" id="1.25.10.20">
    <property type="entry name" value="Vitellinogen, superhelical"/>
    <property type="match status" value="1"/>
</dbReference>
<dbReference type="Pfam" id="PF01347">
    <property type="entry name" value="Vitellogenin_N"/>
    <property type="match status" value="1"/>
</dbReference>
<dbReference type="PROSITE" id="PS51211">
    <property type="entry name" value="VITELLOGENIN"/>
    <property type="match status" value="1"/>
</dbReference>
<evidence type="ECO:0008006" key="8">
    <source>
        <dbReference type="Google" id="ProtNLM"/>
    </source>
</evidence>
<dbReference type="InterPro" id="IPR001846">
    <property type="entry name" value="VWF_type-D"/>
</dbReference>
<keyword evidence="1" id="KW-0732">Signal</keyword>
<dbReference type="InterPro" id="IPR015816">
    <property type="entry name" value="Vitellinogen_b-sht_N"/>
</dbReference>
<dbReference type="Pfam" id="PF00094">
    <property type="entry name" value="VWD"/>
    <property type="match status" value="1"/>
</dbReference>
<accession>A0A8J4UHV5</accession>
<dbReference type="EMBL" id="QNUK01000205">
    <property type="protein sequence ID" value="KAF5898272.1"/>
    <property type="molecule type" value="Genomic_DNA"/>
</dbReference>